<dbReference type="OrthoDB" id="3366917at2759"/>
<feature type="compositionally biased region" description="Low complexity" evidence="1">
    <location>
        <begin position="43"/>
        <end position="76"/>
    </location>
</feature>
<feature type="region of interest" description="Disordered" evidence="1">
    <location>
        <begin position="1"/>
        <end position="218"/>
    </location>
</feature>
<keyword evidence="3" id="KW-1185">Reference proteome</keyword>
<evidence type="ECO:0000256" key="1">
    <source>
        <dbReference type="SAM" id="MobiDB-lite"/>
    </source>
</evidence>
<organism evidence="2 3">
    <name type="scientific">Malassezia pachydermatis</name>
    <dbReference type="NCBI Taxonomy" id="77020"/>
    <lineage>
        <taxon>Eukaryota</taxon>
        <taxon>Fungi</taxon>
        <taxon>Dikarya</taxon>
        <taxon>Basidiomycota</taxon>
        <taxon>Ustilaginomycotina</taxon>
        <taxon>Malasseziomycetes</taxon>
        <taxon>Malasseziales</taxon>
        <taxon>Malasseziaceae</taxon>
        <taxon>Malassezia</taxon>
    </lineage>
</organism>
<protein>
    <recommendedName>
        <fullName evidence="4">EH domain-containing protein</fullName>
    </recommendedName>
</protein>
<dbReference type="VEuPathDB" id="FungiDB:Malapachy_1497"/>
<comment type="caution">
    <text evidence="2">The sequence shown here is derived from an EMBL/GenBank/DDBJ whole genome shotgun (WGS) entry which is preliminary data.</text>
</comment>
<dbReference type="GeneID" id="28727876"/>
<dbReference type="Proteomes" id="UP000037751">
    <property type="component" value="Unassembled WGS sequence"/>
</dbReference>
<feature type="compositionally biased region" description="Polar residues" evidence="1">
    <location>
        <begin position="122"/>
        <end position="152"/>
    </location>
</feature>
<dbReference type="STRING" id="77020.A0A0M8MML9"/>
<sequence>MEDETVAQPPSVKDLRAMFESNGASTEKSTSSTTKPRVRPKPSSIRTSSTSTESHEATVASPTPSTSSPSPALPTKSTKEAEPDTLTSSPIDASLPAASSIPLENSQPDSKKPPVGMKPESHVSSPSTSVLEGQASQPQTDSPRLESPSTTKPVAPPRPRRDSGKPSLPSSAVVVPNEMDVHPPLPPRRTASPEKAVAPPLTPPTRRAAPPRPAAKSMHAVPERYTRCFQQYCTSSSGTEPMVRCDVVRVVWLRSRLPSTELAAVWQSVAGTDPACEGLTESQFTMGLRLIDAKLRRLQLDPNASAEARMPPPALPSRPSSRPVPT</sequence>
<accession>A0A0M8MML9</accession>
<dbReference type="RefSeq" id="XP_017990799.1">
    <property type="nucleotide sequence ID" value="XM_018136001.1"/>
</dbReference>
<evidence type="ECO:0000313" key="2">
    <source>
        <dbReference type="EMBL" id="KOS13167.1"/>
    </source>
</evidence>
<dbReference type="AlphaFoldDB" id="A0A0M8MML9"/>
<feature type="compositionally biased region" description="Low complexity" evidence="1">
    <location>
        <begin position="25"/>
        <end position="35"/>
    </location>
</feature>
<feature type="compositionally biased region" description="Pro residues" evidence="1">
    <location>
        <begin position="310"/>
        <end position="326"/>
    </location>
</feature>
<dbReference type="EMBL" id="LGAV01000007">
    <property type="protein sequence ID" value="KOS13167.1"/>
    <property type="molecule type" value="Genomic_DNA"/>
</dbReference>
<name>A0A0M8MML9_9BASI</name>
<gene>
    <name evidence="2" type="ORF">Malapachy_1497</name>
</gene>
<evidence type="ECO:0008006" key="4">
    <source>
        <dbReference type="Google" id="ProtNLM"/>
    </source>
</evidence>
<feature type="region of interest" description="Disordered" evidence="1">
    <location>
        <begin position="302"/>
        <end position="326"/>
    </location>
</feature>
<evidence type="ECO:0000313" key="3">
    <source>
        <dbReference type="Proteomes" id="UP000037751"/>
    </source>
</evidence>
<dbReference type="Gene3D" id="1.10.238.10">
    <property type="entry name" value="EF-hand"/>
    <property type="match status" value="1"/>
</dbReference>
<proteinExistence type="predicted"/>
<reference evidence="2 3" key="1">
    <citation type="submission" date="2015-07" db="EMBL/GenBank/DDBJ databases">
        <title>Draft Genome Sequence of Malassezia furfur CBS1878 and Malassezia pachydermatis CBS1879.</title>
        <authorList>
            <person name="Triana S."/>
            <person name="Ohm R."/>
            <person name="Gonzalez A."/>
            <person name="DeCock H."/>
            <person name="Restrepo S."/>
            <person name="Celis A."/>
        </authorList>
    </citation>
    <scope>NUCLEOTIDE SEQUENCE [LARGE SCALE GENOMIC DNA]</scope>
    <source>
        <strain evidence="2 3">CBS 1879</strain>
    </source>
</reference>